<evidence type="ECO:0000256" key="1">
    <source>
        <dbReference type="SAM" id="Phobius"/>
    </source>
</evidence>
<proteinExistence type="predicted"/>
<comment type="caution">
    <text evidence="2">The sequence shown here is derived from an EMBL/GenBank/DDBJ whole genome shotgun (WGS) entry which is preliminary data.</text>
</comment>
<dbReference type="OrthoDB" id="5083829at2759"/>
<organism evidence="2 3">
    <name type="scientific">Gibberella nygamai</name>
    <name type="common">Bean root rot disease fungus</name>
    <name type="synonym">Fusarium nygamai</name>
    <dbReference type="NCBI Taxonomy" id="42673"/>
    <lineage>
        <taxon>Eukaryota</taxon>
        <taxon>Fungi</taxon>
        <taxon>Dikarya</taxon>
        <taxon>Ascomycota</taxon>
        <taxon>Pezizomycotina</taxon>
        <taxon>Sordariomycetes</taxon>
        <taxon>Hypocreomycetidae</taxon>
        <taxon>Hypocreales</taxon>
        <taxon>Nectriaceae</taxon>
        <taxon>Fusarium</taxon>
        <taxon>Fusarium fujikuroi species complex</taxon>
    </lineage>
</organism>
<evidence type="ECO:0000313" key="2">
    <source>
        <dbReference type="EMBL" id="PNP85470.1"/>
    </source>
</evidence>
<sequence>MSRQELSYFDIVPQWQTSIRSRQGTGVRESPNSTSIIDVIDESDVDSDSENGPGVTEKKFTVPAKRRQALEDKHITQDEINKLESRLNRTTVLCTSLFCINIAISGVMFLNFMRKQ</sequence>
<evidence type="ECO:0000313" key="3">
    <source>
        <dbReference type="Proteomes" id="UP000236664"/>
    </source>
</evidence>
<keyword evidence="1" id="KW-0472">Membrane</keyword>
<keyword evidence="3" id="KW-1185">Reference proteome</keyword>
<name>A0A2K0WT72_GIBNY</name>
<accession>A0A2K0WT72</accession>
<keyword evidence="1" id="KW-1133">Transmembrane helix</keyword>
<feature type="transmembrane region" description="Helical" evidence="1">
    <location>
        <begin position="92"/>
        <end position="113"/>
    </location>
</feature>
<protein>
    <submittedName>
        <fullName evidence="2">Uncharacterized protein</fullName>
    </submittedName>
</protein>
<keyword evidence="1" id="KW-0812">Transmembrane</keyword>
<dbReference type="AlphaFoldDB" id="A0A2K0WT72"/>
<gene>
    <name evidence="2" type="ORF">FNYG_01299</name>
</gene>
<dbReference type="Proteomes" id="UP000236664">
    <property type="component" value="Unassembled WGS sequence"/>
</dbReference>
<reference evidence="2 3" key="1">
    <citation type="submission" date="2017-06" db="EMBL/GenBank/DDBJ databases">
        <title>Genome of Fusarium nygamai isolate CS10214.</title>
        <authorList>
            <person name="Gardiner D.M."/>
            <person name="Obanor F."/>
            <person name="Kazan K."/>
        </authorList>
    </citation>
    <scope>NUCLEOTIDE SEQUENCE [LARGE SCALE GENOMIC DNA]</scope>
    <source>
        <strain evidence="2 3">CS10214</strain>
    </source>
</reference>
<dbReference type="EMBL" id="MTQA01000019">
    <property type="protein sequence ID" value="PNP85470.1"/>
    <property type="molecule type" value="Genomic_DNA"/>
</dbReference>